<feature type="non-terminal residue" evidence="2">
    <location>
        <position position="1"/>
    </location>
</feature>
<sequence>RREKPRGPGQNPDFGSQLPAARRTDQPLGYGVGQHPDSGPGAVRGHVYRD</sequence>
<comment type="caution">
    <text evidence="2">The sequence shown here is derived from an EMBL/GenBank/DDBJ whole genome shotgun (WGS) entry which is preliminary data.</text>
</comment>
<evidence type="ECO:0000256" key="1">
    <source>
        <dbReference type="SAM" id="MobiDB-lite"/>
    </source>
</evidence>
<evidence type="ECO:0000313" key="2">
    <source>
        <dbReference type="EMBL" id="GFD53730.1"/>
    </source>
</evidence>
<protein>
    <submittedName>
        <fullName evidence="2">Uncharacterized protein</fullName>
    </submittedName>
</protein>
<feature type="region of interest" description="Disordered" evidence="1">
    <location>
        <begin position="1"/>
        <end position="50"/>
    </location>
</feature>
<organism evidence="2">
    <name type="scientific">Tanacetum cinerariifolium</name>
    <name type="common">Dalmatian daisy</name>
    <name type="synonym">Chrysanthemum cinerariifolium</name>
    <dbReference type="NCBI Taxonomy" id="118510"/>
    <lineage>
        <taxon>Eukaryota</taxon>
        <taxon>Viridiplantae</taxon>
        <taxon>Streptophyta</taxon>
        <taxon>Embryophyta</taxon>
        <taxon>Tracheophyta</taxon>
        <taxon>Spermatophyta</taxon>
        <taxon>Magnoliopsida</taxon>
        <taxon>eudicotyledons</taxon>
        <taxon>Gunneridae</taxon>
        <taxon>Pentapetalae</taxon>
        <taxon>asterids</taxon>
        <taxon>campanulids</taxon>
        <taxon>Asterales</taxon>
        <taxon>Asteraceae</taxon>
        <taxon>Asteroideae</taxon>
        <taxon>Anthemideae</taxon>
        <taxon>Anthemidinae</taxon>
        <taxon>Tanacetum</taxon>
    </lineage>
</organism>
<name>A0A699X5L8_TANCI</name>
<gene>
    <name evidence="2" type="ORF">Tci_925699</name>
</gene>
<reference evidence="2" key="1">
    <citation type="journal article" date="2019" name="Sci. Rep.">
        <title>Draft genome of Tanacetum cinerariifolium, the natural source of mosquito coil.</title>
        <authorList>
            <person name="Yamashiro T."/>
            <person name="Shiraishi A."/>
            <person name="Satake H."/>
            <person name="Nakayama K."/>
        </authorList>
    </citation>
    <scope>NUCLEOTIDE SEQUENCE</scope>
</reference>
<accession>A0A699X5L8</accession>
<proteinExistence type="predicted"/>
<dbReference type="AlphaFoldDB" id="A0A699X5L8"/>
<dbReference type="EMBL" id="BKCJ011797829">
    <property type="protein sequence ID" value="GFD53730.1"/>
    <property type="molecule type" value="Genomic_DNA"/>
</dbReference>